<dbReference type="EMBL" id="FQYI01000002">
    <property type="protein sequence ID" value="SHI49090.1"/>
    <property type="molecule type" value="Genomic_DNA"/>
</dbReference>
<dbReference type="RefSeq" id="WP_073178084.1">
    <property type="nucleotide sequence ID" value="NZ_FQYI01000002.1"/>
</dbReference>
<name>A0A1M6BJY2_9FLAO</name>
<evidence type="ECO:0008006" key="4">
    <source>
        <dbReference type="Google" id="ProtNLM"/>
    </source>
</evidence>
<reference evidence="2 3" key="1">
    <citation type="submission" date="2016-11" db="EMBL/GenBank/DDBJ databases">
        <authorList>
            <person name="Jaros S."/>
            <person name="Januszkiewicz K."/>
            <person name="Wedrychowicz H."/>
        </authorList>
    </citation>
    <scope>NUCLEOTIDE SEQUENCE [LARGE SCALE GENOMIC DNA]</scope>
    <source>
        <strain evidence="2 3">DSM 25479</strain>
    </source>
</reference>
<keyword evidence="3" id="KW-1185">Reference proteome</keyword>
<accession>A0A1M6BJY2</accession>
<gene>
    <name evidence="2" type="ORF">SAMN05443429_10235</name>
</gene>
<sequence>MKKVFILSAILIGSMTFASSSTKEINIVGNKKLEITSEQKSLLLTTFKGSIKALNEDGFTWYDSCGGSHYFSFFKYFSIFEIIEEIWSMDAEYCP</sequence>
<organism evidence="2 3">
    <name type="scientific">Cruoricaptor ignavus</name>
    <dbReference type="NCBI Taxonomy" id="1118202"/>
    <lineage>
        <taxon>Bacteria</taxon>
        <taxon>Pseudomonadati</taxon>
        <taxon>Bacteroidota</taxon>
        <taxon>Flavobacteriia</taxon>
        <taxon>Flavobacteriales</taxon>
        <taxon>Weeksellaceae</taxon>
        <taxon>Cruoricaptor</taxon>
    </lineage>
</organism>
<evidence type="ECO:0000313" key="2">
    <source>
        <dbReference type="EMBL" id="SHI49090.1"/>
    </source>
</evidence>
<evidence type="ECO:0000313" key="3">
    <source>
        <dbReference type="Proteomes" id="UP000184335"/>
    </source>
</evidence>
<feature type="chain" id="PRO_5012680471" description="Beta/Gamma crystallin" evidence="1">
    <location>
        <begin position="19"/>
        <end position="95"/>
    </location>
</feature>
<protein>
    <recommendedName>
        <fullName evidence="4">Beta/Gamma crystallin</fullName>
    </recommendedName>
</protein>
<feature type="signal peptide" evidence="1">
    <location>
        <begin position="1"/>
        <end position="18"/>
    </location>
</feature>
<dbReference type="AlphaFoldDB" id="A0A1M6BJY2"/>
<dbReference type="Proteomes" id="UP000184335">
    <property type="component" value="Unassembled WGS sequence"/>
</dbReference>
<evidence type="ECO:0000256" key="1">
    <source>
        <dbReference type="SAM" id="SignalP"/>
    </source>
</evidence>
<keyword evidence="1" id="KW-0732">Signal</keyword>
<proteinExistence type="predicted"/>